<organism evidence="2 3">
    <name type="scientific">Rhodococcus jostii</name>
    <dbReference type="NCBI Taxonomy" id="132919"/>
    <lineage>
        <taxon>Bacteria</taxon>
        <taxon>Bacillati</taxon>
        <taxon>Actinomycetota</taxon>
        <taxon>Actinomycetes</taxon>
        <taxon>Mycobacteriales</taxon>
        <taxon>Nocardiaceae</taxon>
        <taxon>Rhodococcus</taxon>
    </lineage>
</organism>
<dbReference type="InterPro" id="IPR015235">
    <property type="entry name" value="DUF1937"/>
</dbReference>
<sequence length="126" mass="14215">MRKIFLACPYSHADPAVTHERFLASNEVAGYIVESGHAVFSQVSMSHPVNLTFTGKDNTAIGRIWGPVDRVFMDAMEELIILDLPGWDQSSGIRREIEFFERRDRRVSLWSEASAEFVAPESSAVR</sequence>
<evidence type="ECO:0000313" key="3">
    <source>
        <dbReference type="Proteomes" id="UP001185737"/>
    </source>
</evidence>
<dbReference type="SUPFAM" id="SSF52309">
    <property type="entry name" value="N-(deoxy)ribosyltransferase-like"/>
    <property type="match status" value="1"/>
</dbReference>
<comment type="caution">
    <text evidence="2">The sequence shown here is derived from an EMBL/GenBank/DDBJ whole genome shotgun (WGS) entry which is preliminary data.</text>
</comment>
<dbReference type="Gene3D" id="3.40.50.10400">
    <property type="entry name" value="Hypothetical protein PA1492"/>
    <property type="match status" value="1"/>
</dbReference>
<reference evidence="2 3" key="1">
    <citation type="submission" date="2023-10" db="EMBL/GenBank/DDBJ databases">
        <title>Development of a sustainable strategy for remediation of hydrocarbon-contaminated territories based on the waste exchange concept.</title>
        <authorList>
            <person name="Krivoruchko A."/>
        </authorList>
    </citation>
    <scope>NUCLEOTIDE SEQUENCE [LARGE SCALE GENOMIC DNA]</scope>
    <source>
        <strain evidence="2 3">IEGM 60</strain>
    </source>
</reference>
<dbReference type="Pfam" id="PF09152">
    <property type="entry name" value="DUF1937"/>
    <property type="match status" value="1"/>
</dbReference>
<dbReference type="EMBL" id="JAWLKA010000018">
    <property type="protein sequence ID" value="MDV6284380.1"/>
    <property type="molecule type" value="Genomic_DNA"/>
</dbReference>
<gene>
    <name evidence="2" type="ORF">R3Q59_28190</name>
</gene>
<accession>A0ABU4CMH5</accession>
<keyword evidence="3" id="KW-1185">Reference proteome</keyword>
<evidence type="ECO:0000313" key="2">
    <source>
        <dbReference type="EMBL" id="MDV6284380.1"/>
    </source>
</evidence>
<proteinExistence type="predicted"/>
<feature type="domain" description="DUF1937" evidence="1">
    <location>
        <begin position="2"/>
        <end position="112"/>
    </location>
</feature>
<protein>
    <submittedName>
        <fullName evidence="2">DUF1937 family protein</fullName>
    </submittedName>
</protein>
<name>A0ABU4CMH5_RHOJO</name>
<dbReference type="RefSeq" id="WP_283334863.1">
    <property type="nucleotide sequence ID" value="NZ_JAWLKA010000018.1"/>
</dbReference>
<evidence type="ECO:0000259" key="1">
    <source>
        <dbReference type="Pfam" id="PF09152"/>
    </source>
</evidence>
<dbReference type="Proteomes" id="UP001185737">
    <property type="component" value="Unassembled WGS sequence"/>
</dbReference>